<keyword evidence="1" id="KW-1133">Transmembrane helix</keyword>
<dbReference type="AlphaFoldDB" id="A0A8X6M760"/>
<dbReference type="Proteomes" id="UP000887013">
    <property type="component" value="Unassembled WGS sequence"/>
</dbReference>
<feature type="transmembrane region" description="Helical" evidence="1">
    <location>
        <begin position="68"/>
        <end position="87"/>
    </location>
</feature>
<evidence type="ECO:0000313" key="3">
    <source>
        <dbReference type="Proteomes" id="UP000887013"/>
    </source>
</evidence>
<reference evidence="2" key="1">
    <citation type="submission" date="2020-08" db="EMBL/GenBank/DDBJ databases">
        <title>Multicomponent nature underlies the extraordinary mechanical properties of spider dragline silk.</title>
        <authorList>
            <person name="Kono N."/>
            <person name="Nakamura H."/>
            <person name="Mori M."/>
            <person name="Yoshida Y."/>
            <person name="Ohtoshi R."/>
            <person name="Malay A.D."/>
            <person name="Moran D.A.P."/>
            <person name="Tomita M."/>
            <person name="Numata K."/>
            <person name="Arakawa K."/>
        </authorList>
    </citation>
    <scope>NUCLEOTIDE SEQUENCE</scope>
</reference>
<comment type="caution">
    <text evidence="2">The sequence shown here is derived from an EMBL/GenBank/DDBJ whole genome shotgun (WGS) entry which is preliminary data.</text>
</comment>
<name>A0A8X6M760_NEPPI</name>
<evidence type="ECO:0000256" key="1">
    <source>
        <dbReference type="SAM" id="Phobius"/>
    </source>
</evidence>
<sequence>MYIWPRIYRLVPLHFHLDWCGRHGSLLQGISLALSNIHSITPRFLQPWRSKNAPSTPRGGQWSTDSRIIVLTVGGLFSFWLLKSILFEQLD</sequence>
<proteinExistence type="predicted"/>
<keyword evidence="1" id="KW-0472">Membrane</keyword>
<gene>
    <name evidence="2" type="ORF">NPIL_582051</name>
</gene>
<organism evidence="2 3">
    <name type="scientific">Nephila pilipes</name>
    <name type="common">Giant wood spider</name>
    <name type="synonym">Nephila maculata</name>
    <dbReference type="NCBI Taxonomy" id="299642"/>
    <lineage>
        <taxon>Eukaryota</taxon>
        <taxon>Metazoa</taxon>
        <taxon>Ecdysozoa</taxon>
        <taxon>Arthropoda</taxon>
        <taxon>Chelicerata</taxon>
        <taxon>Arachnida</taxon>
        <taxon>Araneae</taxon>
        <taxon>Araneomorphae</taxon>
        <taxon>Entelegynae</taxon>
        <taxon>Araneoidea</taxon>
        <taxon>Nephilidae</taxon>
        <taxon>Nephila</taxon>
    </lineage>
</organism>
<evidence type="ECO:0000313" key="2">
    <source>
        <dbReference type="EMBL" id="GFS33325.1"/>
    </source>
</evidence>
<accession>A0A8X6M760</accession>
<keyword evidence="1" id="KW-0812">Transmembrane</keyword>
<keyword evidence="3" id="KW-1185">Reference proteome</keyword>
<protein>
    <submittedName>
        <fullName evidence="2">Uncharacterized protein</fullName>
    </submittedName>
</protein>
<dbReference type="EMBL" id="BMAW01042261">
    <property type="protein sequence ID" value="GFS33325.1"/>
    <property type="molecule type" value="Genomic_DNA"/>
</dbReference>